<feature type="compositionally biased region" description="Basic residues" evidence="9">
    <location>
        <begin position="159"/>
        <end position="168"/>
    </location>
</feature>
<dbReference type="InterPro" id="IPR012678">
    <property type="entry name" value="Ribosomal_uL23/eL15/eS24_sf"/>
</dbReference>
<dbReference type="InterPro" id="IPR013083">
    <property type="entry name" value="Znf_RING/FYVE/PHD"/>
</dbReference>
<dbReference type="Proteomes" id="UP000183832">
    <property type="component" value="Unassembled WGS sequence"/>
</dbReference>
<evidence type="ECO:0000256" key="6">
    <source>
        <dbReference type="ARBA" id="ARBA00023274"/>
    </source>
</evidence>
<feature type="compositionally biased region" description="Basic residues" evidence="9">
    <location>
        <begin position="1126"/>
        <end position="1148"/>
    </location>
</feature>
<dbReference type="InterPro" id="IPR011011">
    <property type="entry name" value="Znf_FYVE_PHD"/>
</dbReference>
<dbReference type="InterPro" id="IPR042427">
    <property type="entry name" value="ZFYV1"/>
</dbReference>
<feature type="compositionally biased region" description="Basic and acidic residues" evidence="9">
    <location>
        <begin position="1163"/>
        <end position="1182"/>
    </location>
</feature>
<dbReference type="Gene3D" id="3.40.50.300">
    <property type="entry name" value="P-loop containing nucleotide triphosphate hydrolases"/>
    <property type="match status" value="1"/>
</dbReference>
<dbReference type="GO" id="GO:0032266">
    <property type="term" value="F:phosphatidylinositol-3-phosphate binding"/>
    <property type="evidence" value="ECO:0007669"/>
    <property type="project" value="TreeGrafter"/>
</dbReference>
<dbReference type="InterPro" id="IPR000306">
    <property type="entry name" value="Znf_FYVE"/>
</dbReference>
<feature type="compositionally biased region" description="Basic and acidic residues" evidence="9">
    <location>
        <begin position="1081"/>
        <end position="1095"/>
    </location>
</feature>
<keyword evidence="6" id="KW-0687">Ribonucleoprotein</keyword>
<dbReference type="GO" id="GO:0005634">
    <property type="term" value="C:nucleus"/>
    <property type="evidence" value="ECO:0007669"/>
    <property type="project" value="UniProtKB-ARBA"/>
</dbReference>
<feature type="region of interest" description="Disordered" evidence="9">
    <location>
        <begin position="443"/>
        <end position="471"/>
    </location>
</feature>
<feature type="region of interest" description="Disordered" evidence="9">
    <location>
        <begin position="1310"/>
        <end position="1460"/>
    </location>
</feature>
<feature type="compositionally biased region" description="Basic residues" evidence="9">
    <location>
        <begin position="1023"/>
        <end position="1041"/>
    </location>
</feature>
<feature type="compositionally biased region" description="Basic residues" evidence="9">
    <location>
        <begin position="796"/>
        <end position="819"/>
    </location>
</feature>
<dbReference type="GO" id="GO:0005547">
    <property type="term" value="F:phosphatidylinositol-3,4,5-trisphosphate binding"/>
    <property type="evidence" value="ECO:0007669"/>
    <property type="project" value="TreeGrafter"/>
</dbReference>
<dbReference type="GO" id="GO:0006412">
    <property type="term" value="P:translation"/>
    <property type="evidence" value="ECO:0007669"/>
    <property type="project" value="InterPro"/>
</dbReference>
<feature type="compositionally biased region" description="Basic residues" evidence="9">
    <location>
        <begin position="1052"/>
        <end position="1077"/>
    </location>
</feature>
<dbReference type="PROSITE" id="PS50178">
    <property type="entry name" value="ZF_FYVE"/>
    <property type="match status" value="2"/>
</dbReference>
<feature type="compositionally biased region" description="Low complexity" evidence="9">
    <location>
        <begin position="1384"/>
        <end position="1419"/>
    </location>
</feature>
<feature type="compositionally biased region" description="Basic and acidic residues" evidence="9">
    <location>
        <begin position="1"/>
        <end position="17"/>
    </location>
</feature>
<dbReference type="SMART" id="SM00064">
    <property type="entry name" value="FYVE"/>
    <property type="match status" value="2"/>
</dbReference>
<evidence type="ECO:0000256" key="7">
    <source>
        <dbReference type="PROSITE-ProRule" id="PRU00091"/>
    </source>
</evidence>
<evidence type="ECO:0000256" key="1">
    <source>
        <dbReference type="ARBA" id="ARBA00006700"/>
    </source>
</evidence>
<feature type="compositionally biased region" description="Low complexity" evidence="9">
    <location>
        <begin position="1149"/>
        <end position="1162"/>
    </location>
</feature>
<feature type="compositionally biased region" description="Basic and acidic residues" evidence="9">
    <location>
        <begin position="1195"/>
        <end position="1208"/>
    </location>
</feature>
<keyword evidence="3 7" id="KW-0863">Zinc-finger</keyword>
<feature type="domain" description="FYVE-type" evidence="10">
    <location>
        <begin position="1957"/>
        <end position="2019"/>
    </location>
</feature>
<dbReference type="GO" id="GO:1990904">
    <property type="term" value="C:ribonucleoprotein complex"/>
    <property type="evidence" value="ECO:0007669"/>
    <property type="project" value="UniProtKB-KW"/>
</dbReference>
<dbReference type="GO" id="GO:0005545">
    <property type="term" value="F:1-phosphatidylinositol binding"/>
    <property type="evidence" value="ECO:0007669"/>
    <property type="project" value="TreeGrafter"/>
</dbReference>
<accession>A0A1J1IRM7</accession>
<dbReference type="GO" id="GO:0043325">
    <property type="term" value="F:phosphatidylinositol-3,4-bisphosphate binding"/>
    <property type="evidence" value="ECO:0007669"/>
    <property type="project" value="TreeGrafter"/>
</dbReference>
<keyword evidence="4" id="KW-0862">Zinc</keyword>
<keyword evidence="5" id="KW-0689">Ribosomal protein</keyword>
<evidence type="ECO:0000256" key="8">
    <source>
        <dbReference type="SAM" id="Coils"/>
    </source>
</evidence>
<proteinExistence type="inferred from homology"/>
<dbReference type="SUPFAM" id="SSF57903">
    <property type="entry name" value="FYVE/PHD zinc finger"/>
    <property type="match status" value="2"/>
</dbReference>
<keyword evidence="8" id="KW-0175">Coiled coil</keyword>
<dbReference type="InterPro" id="IPR015894">
    <property type="entry name" value="Guanylate-bd_N"/>
</dbReference>
<feature type="compositionally biased region" description="Basic residues" evidence="9">
    <location>
        <begin position="1370"/>
        <end position="1379"/>
    </location>
</feature>
<organism evidence="11 12">
    <name type="scientific">Clunio marinus</name>
    <dbReference type="NCBI Taxonomy" id="568069"/>
    <lineage>
        <taxon>Eukaryota</taxon>
        <taxon>Metazoa</taxon>
        <taxon>Ecdysozoa</taxon>
        <taxon>Arthropoda</taxon>
        <taxon>Hexapoda</taxon>
        <taxon>Insecta</taxon>
        <taxon>Pterygota</taxon>
        <taxon>Neoptera</taxon>
        <taxon>Endopterygota</taxon>
        <taxon>Diptera</taxon>
        <taxon>Nematocera</taxon>
        <taxon>Chironomoidea</taxon>
        <taxon>Chironomidae</taxon>
        <taxon>Clunio</taxon>
    </lineage>
</organism>
<feature type="compositionally biased region" description="Basic residues" evidence="9">
    <location>
        <begin position="776"/>
        <end position="785"/>
    </location>
</feature>
<dbReference type="STRING" id="568069.A0A1J1IRM7"/>
<comment type="similarity">
    <text evidence="1">Belongs to the universal ribosomal protein uL23 family.</text>
</comment>
<dbReference type="Gene3D" id="6.10.140.420">
    <property type="match status" value="1"/>
</dbReference>
<feature type="coiled-coil region" evidence="8">
    <location>
        <begin position="674"/>
        <end position="730"/>
    </location>
</feature>
<feature type="compositionally biased region" description="Basic and acidic residues" evidence="9">
    <location>
        <begin position="967"/>
        <end position="987"/>
    </location>
</feature>
<feature type="region of interest" description="Disordered" evidence="9">
    <location>
        <begin position="738"/>
        <end position="1244"/>
    </location>
</feature>
<dbReference type="InterPro" id="IPR027417">
    <property type="entry name" value="P-loop_NTPase"/>
</dbReference>
<feature type="compositionally biased region" description="Basic and acidic residues" evidence="9">
    <location>
        <begin position="443"/>
        <end position="464"/>
    </location>
</feature>
<evidence type="ECO:0000256" key="5">
    <source>
        <dbReference type="ARBA" id="ARBA00022980"/>
    </source>
</evidence>
<evidence type="ECO:0000256" key="4">
    <source>
        <dbReference type="ARBA" id="ARBA00022833"/>
    </source>
</evidence>
<dbReference type="InterPro" id="IPR013170">
    <property type="entry name" value="mRNA_splic_Cwf21_dom"/>
</dbReference>
<dbReference type="Pfam" id="PF00276">
    <property type="entry name" value="Ribosomal_L23"/>
    <property type="match status" value="1"/>
</dbReference>
<feature type="compositionally biased region" description="Basic residues" evidence="9">
    <location>
        <begin position="1096"/>
        <end position="1113"/>
    </location>
</feature>
<dbReference type="GO" id="GO:0005840">
    <property type="term" value="C:ribosome"/>
    <property type="evidence" value="ECO:0007669"/>
    <property type="project" value="UniProtKB-KW"/>
</dbReference>
<dbReference type="InterPro" id="IPR017455">
    <property type="entry name" value="Znf_FYVE-rel"/>
</dbReference>
<dbReference type="GO" id="GO:0003924">
    <property type="term" value="F:GTPase activity"/>
    <property type="evidence" value="ECO:0007669"/>
    <property type="project" value="InterPro"/>
</dbReference>
<dbReference type="InterPro" id="IPR013025">
    <property type="entry name" value="Ribosomal_uL23-like"/>
</dbReference>
<dbReference type="GO" id="GO:0005811">
    <property type="term" value="C:lipid droplet"/>
    <property type="evidence" value="ECO:0007669"/>
    <property type="project" value="TreeGrafter"/>
</dbReference>
<keyword evidence="12" id="KW-1185">Reference proteome</keyword>
<feature type="compositionally biased region" description="Low complexity" evidence="9">
    <location>
        <begin position="45"/>
        <end position="56"/>
    </location>
</feature>
<feature type="compositionally biased region" description="Basic and acidic residues" evidence="9">
    <location>
        <begin position="25"/>
        <end position="44"/>
    </location>
</feature>
<feature type="compositionally biased region" description="Basic and acidic residues" evidence="9">
    <location>
        <begin position="1221"/>
        <end position="1241"/>
    </location>
</feature>
<dbReference type="GO" id="GO:0005525">
    <property type="term" value="F:GTP binding"/>
    <property type="evidence" value="ECO:0007669"/>
    <property type="project" value="InterPro"/>
</dbReference>
<dbReference type="SMART" id="SM01115">
    <property type="entry name" value="cwf21"/>
    <property type="match status" value="1"/>
</dbReference>
<evidence type="ECO:0000256" key="9">
    <source>
        <dbReference type="SAM" id="MobiDB-lite"/>
    </source>
</evidence>
<dbReference type="InterPro" id="IPR012677">
    <property type="entry name" value="Nucleotide-bd_a/b_plait_sf"/>
</dbReference>
<feature type="domain" description="FYVE-type" evidence="10">
    <location>
        <begin position="2078"/>
        <end position="2172"/>
    </location>
</feature>
<dbReference type="GO" id="GO:0008270">
    <property type="term" value="F:zinc ion binding"/>
    <property type="evidence" value="ECO:0007669"/>
    <property type="project" value="UniProtKB-KW"/>
</dbReference>
<feature type="compositionally biased region" description="Basic and acidic residues" evidence="9">
    <location>
        <begin position="1318"/>
        <end position="1327"/>
    </location>
</feature>
<dbReference type="EMBL" id="CVRI01000058">
    <property type="protein sequence ID" value="CRL02883.1"/>
    <property type="molecule type" value="Genomic_DNA"/>
</dbReference>
<feature type="compositionally biased region" description="Basic and acidic residues" evidence="9">
    <location>
        <begin position="57"/>
        <end position="88"/>
    </location>
</feature>
<sequence>MPSKKTGEPSDKKDKKPAASSSTGAKKETAAKPAAEKKPAEKKPAAAAPKKPAAELAAKKAEKRPATESKPSVAEKKTAAAKPADKKAAPKGAAKPAEKKAGDKKAAPAKKAAEKKPAEKKAAGDKKPAAKKVGEKKAVTTKKAGDKKPAAKGKDGKPIKKAPAKKPGMKPAAGAKKPVAKKPTLASAKLQKGTARAKAAAILKAKRARLKAVKGPFGTRLRKVRTTVRFRRPRTLRLPRNPKYPRKAVPTRNRMDAFNIIKYPLTTEAAMKKIEDNNTLVFQVHLRANKNHVRAAVRKLYDIKVAKVNCLIRPDGKKKAYRNFAFVRPSKKDNINYRTEEDIAKLEASTNRQPNLEILDHERKRKIEVKCAELEEVLESQGFTEEEIQGKVDAYRNKLMGTNQNGNETTAKDEHGRPIKNLSPAKKFRLRLRFARFHKQQQAKDDYFEHDNRDATKTNENDKKKAARLNRKHRRAQMYIDAYLKSNYEIINQNGVAALHDGTQESSNSNDVVSIKSTVHKTSLGFPPMTSHLSQALVGKEQALLNSKLFPTTSNKAGVISTSKCCCHCACSSVKRKPRRKLSSPYFGDFNQSMSLPNLSRTHREETAILNKTTTTTHQETHLMKASKSGNFVNSINSSNRTKMLPILHKDHDNFKSRNGINCDIKEVRSVLSLRETHEIAQAQQEKNAKLREAFGISNYFVEGTSFDPERKAREELAKSEAIQKELQAEKDADKINRKKYALVRTPSPDKSEDSVAGNNDNNDDDDDDDGGKGKVEKKKKKKRNRDASSSPERKKDKKKKSKKHKKDRGKKKRSTKKRRDTDSSESSDSSDSSGTSSDSSSDDSDSDDDKHRRRKKTKKNKKKKSKKKRNVSRDRSSRDSSVEKKKSKADKRDVKSKDRNVNDRRAPRKEEKVEKSSRKSRSRDRSDKRHRSISRNRSRKSRSRSVKKSERPSKSSVSPKRSKHSKTPERSRNDRGRRRDNEEVRRNQRSRSKQKQKERSPTPKKVIKRKSPTPKKVEKVSSSRRSKSPRRRSISPKPPRRRDETPPKSRQSNRKRTLTPTRSPRKRSVERRRSPSPKRYTPERRKEKSIERRRPSPRYARRRTPSPARRRSSSRDRRNQQQKRSTSRNRRDQQRRKSPVSRKRSTSRSRSPIPRKSSRYSRSPDSRNQRVNDRRTHNERRSRSRSLSYSPARRNPEKYREILESKMRAKKPAPVVKLHPVTDDRDSSDNETRSESKVEDFLPVIDKNQDKELNRLKALKSELAAKAKESLEKKIISESASSSIVPRHISPTNIEPERAREMEIVAQTNAINTKEQQAAKERESQKKITIKPFKISSDASPQKNVVEAVKTTSTKTDAIVEKEKEKERKSRSRSRSSGRSRDSSTSSESSGSSRSRSSSGSSRSSHSDASSSSSSASSHSEHSRPRSRHSASIPRRAGSPSFLDRRRITSGSSSSSTLISHDTMVSSSIMQPEPSGLNQGCDDLLSEFESLSITQPSFVDIDNRGKSFVIIDSKENFVPTDMESFRKKLGLHNIDTKLKVVAIFGNSGDGKSHTMNNVFFNGDEIFKMSSEQNSCTMGVNCFHKKCFYNHDILCIDTEGLQGVTQNENQQHRMLMKVLAISDIIIYRTRAERLNIDMYKFLATASKTYLKHFSPMLHAASSTTSTKGPDVIIFHETHNTIPLTSNLNDESPERVIQEKFADMKQNIDAFNSLHYVGIRTSQTPTDYQPLRSILKKTIEAIDEEKTRPIRTFRSIYEALLMLNEKFSGDIDGAHYTFHELHFTCDMVCEACNQRCENTKNHTKDGIEHKNDSACQYQQILNNKIYLCKKCHINGNGRRIVRINDSCGDSTWMGLAKYAMSLGGTQIQKLDCVSCGEIFRAKWYGNKSPEEICVLAEAVHVWRDGSSRNQTATHSAQAILDGVSYISETISNIGAQPTKTLSSWVADNLVNPAYWRPNSEISCCKSCRINFQRNGLKIHHCRNCGEGFCSNCSRSRMAVPKRGWGTELVRVCNTCRDELQKNENGNSDNQENQDEEAKAVRVRKYGEVFANCVSSVASALEIPKEMIKDSVRPDYWAKDSESPCCALCKQIFGNTDDMNQSEMFYRESSAGSGSSQNSPIHNVIDIRRHHCRGCGVAVCNKCSLNRQPVPEHGWNTNNFINNEINLGCHKFLQDDHFRNLPAENQKNLVEIQVCLQTNDGHSKPIARRYPLNDSCANAKAVTEEVSSTSVATD</sequence>
<dbReference type="PANTHER" id="PTHR46624:SF4">
    <property type="entry name" value="FYVE-TYPE DOMAIN-CONTAINING PROTEIN"/>
    <property type="match status" value="1"/>
</dbReference>
<dbReference type="PANTHER" id="PTHR46624">
    <property type="entry name" value="AGAP002036-PA"/>
    <property type="match status" value="1"/>
</dbReference>
<dbReference type="Pfam" id="PF08312">
    <property type="entry name" value="cwf21"/>
    <property type="match status" value="1"/>
</dbReference>
<evidence type="ECO:0000256" key="3">
    <source>
        <dbReference type="ARBA" id="ARBA00022771"/>
    </source>
</evidence>
<dbReference type="CDD" id="cd21373">
    <property type="entry name" value="cwf21_SRRM2-like"/>
    <property type="match status" value="1"/>
</dbReference>
<dbReference type="GO" id="GO:0003735">
    <property type="term" value="F:structural constituent of ribosome"/>
    <property type="evidence" value="ECO:0007669"/>
    <property type="project" value="InterPro"/>
</dbReference>
<dbReference type="HAMAP" id="MF_01369_B">
    <property type="entry name" value="Ribosomal_uL23_B"/>
    <property type="match status" value="1"/>
</dbReference>
<feature type="compositionally biased region" description="Basic and acidic residues" evidence="9">
    <location>
        <begin position="1359"/>
        <end position="1369"/>
    </location>
</feature>
<feature type="compositionally biased region" description="Low complexity" evidence="9">
    <location>
        <begin position="1450"/>
        <end position="1460"/>
    </location>
</feature>
<dbReference type="SUPFAM" id="SSF54189">
    <property type="entry name" value="Ribosomal proteins S24e, L23 and L15e"/>
    <property type="match status" value="1"/>
</dbReference>
<name>A0A1J1IRM7_9DIPT</name>
<gene>
    <name evidence="11" type="ORF">CLUMA_CG015886</name>
</gene>
<dbReference type="Gene3D" id="3.30.70.330">
    <property type="match status" value="1"/>
</dbReference>
<evidence type="ECO:0000313" key="12">
    <source>
        <dbReference type="Proteomes" id="UP000183832"/>
    </source>
</evidence>
<feature type="compositionally biased region" description="Basic and acidic residues" evidence="9">
    <location>
        <begin position="96"/>
        <end position="158"/>
    </location>
</feature>
<dbReference type="Gene3D" id="3.30.40.10">
    <property type="entry name" value="Zinc/RING finger domain, C3HC4 (zinc finger)"/>
    <property type="match status" value="2"/>
</dbReference>
<protein>
    <submittedName>
        <fullName evidence="11">CLUMA_CG015886, isoform A</fullName>
    </submittedName>
</protein>
<feature type="compositionally biased region" description="Low complexity" evidence="9">
    <location>
        <begin position="825"/>
        <end position="840"/>
    </location>
</feature>
<feature type="compositionally biased region" description="Low complexity" evidence="9">
    <location>
        <begin position="169"/>
        <end position="183"/>
    </location>
</feature>
<evidence type="ECO:0000313" key="11">
    <source>
        <dbReference type="EMBL" id="CRL02883.1"/>
    </source>
</evidence>
<dbReference type="OrthoDB" id="68108at2759"/>
<dbReference type="Pfam" id="PF01363">
    <property type="entry name" value="FYVE"/>
    <property type="match status" value="1"/>
</dbReference>
<keyword evidence="2" id="KW-0479">Metal-binding</keyword>
<feature type="compositionally biased region" description="Basic and acidic residues" evidence="9">
    <location>
        <begin position="872"/>
        <end position="928"/>
    </location>
</feature>
<evidence type="ECO:0000256" key="2">
    <source>
        <dbReference type="ARBA" id="ARBA00022723"/>
    </source>
</evidence>
<dbReference type="GO" id="GO:0140042">
    <property type="term" value="P:lipid droplet formation"/>
    <property type="evidence" value="ECO:0007669"/>
    <property type="project" value="TreeGrafter"/>
</dbReference>
<reference evidence="11 12" key="1">
    <citation type="submission" date="2015-04" db="EMBL/GenBank/DDBJ databases">
        <authorList>
            <person name="Syromyatnikov M.Y."/>
            <person name="Popov V.N."/>
        </authorList>
    </citation>
    <scope>NUCLEOTIDE SEQUENCE [LARGE SCALE GENOMIC DNA]</scope>
</reference>
<feature type="region of interest" description="Disordered" evidence="9">
    <location>
        <begin position="1"/>
        <end position="193"/>
    </location>
</feature>
<evidence type="ECO:0000259" key="10">
    <source>
        <dbReference type="PROSITE" id="PS50178"/>
    </source>
</evidence>
<dbReference type="SUPFAM" id="SSF52540">
    <property type="entry name" value="P-loop containing nucleoside triphosphate hydrolases"/>
    <property type="match status" value="1"/>
</dbReference>
<feature type="compositionally biased region" description="Basic residues" evidence="9">
    <location>
        <begin position="852"/>
        <end position="871"/>
    </location>
</feature>
<feature type="region of interest" description="Disordered" evidence="9">
    <location>
        <begin position="401"/>
        <end position="420"/>
    </location>
</feature>
<feature type="compositionally biased region" description="Basic residues" evidence="9">
    <location>
        <begin position="929"/>
        <end position="947"/>
    </location>
</feature>
<dbReference type="Pfam" id="PF02263">
    <property type="entry name" value="GBP"/>
    <property type="match status" value="1"/>
</dbReference>